<dbReference type="OrthoDB" id="9813285at2"/>
<geneLocation type="plasmid" evidence="1 2">
    <name>pSMR1-6</name>
</geneLocation>
<proteinExistence type="predicted"/>
<dbReference type="KEGG" id="spse:SULPSESMR1_03574"/>
<name>A0A221K9T4_9RHOB</name>
<keyword evidence="2" id="KW-1185">Reference proteome</keyword>
<dbReference type="Proteomes" id="UP000199754">
    <property type="component" value="Plasmid pSMR1-6"/>
</dbReference>
<keyword evidence="1" id="KW-0614">Plasmid</keyword>
<organism evidence="1 2">
    <name type="scientific">Pseudosulfitobacter pseudonitzschiae</name>
    <dbReference type="NCBI Taxonomy" id="1402135"/>
    <lineage>
        <taxon>Bacteria</taxon>
        <taxon>Pseudomonadati</taxon>
        <taxon>Pseudomonadota</taxon>
        <taxon>Alphaproteobacteria</taxon>
        <taxon>Rhodobacterales</taxon>
        <taxon>Roseobacteraceae</taxon>
        <taxon>Pseudosulfitobacter</taxon>
    </lineage>
</organism>
<protein>
    <submittedName>
        <fullName evidence="1">HTH-like domain protein</fullName>
    </submittedName>
</protein>
<dbReference type="AlphaFoldDB" id="A0A221K9T4"/>
<sequence length="60" mass="7449">MAFERVSHRYQSRRDLALELRRRLRELTVSRVCYGHRRLHILLQRGGQRVNHKRTFRLYS</sequence>
<dbReference type="EMBL" id="CP022421">
    <property type="protein sequence ID" value="ASM75617.1"/>
    <property type="molecule type" value="Genomic_DNA"/>
</dbReference>
<evidence type="ECO:0000313" key="1">
    <source>
        <dbReference type="EMBL" id="ASM75617.1"/>
    </source>
</evidence>
<reference evidence="1 2" key="1">
    <citation type="submission" date="2017-07" db="EMBL/GenBank/DDBJ databases">
        <title>Genome Sequence of Sulfitobacter pseudonitzschiae Strain SMR1 Isolated from a culture of the Diatom Skeletonema marinoi.</title>
        <authorList>
            <person name="Topel M."/>
            <person name="Pinder M.I.M."/>
            <person name="Johansson O.N."/>
            <person name="Kourtchenko O."/>
            <person name="Godhe A."/>
            <person name="Clarke A.K."/>
        </authorList>
    </citation>
    <scope>NUCLEOTIDE SEQUENCE [LARGE SCALE GENOMIC DNA]</scope>
    <source>
        <strain evidence="1 2">SMR1</strain>
        <plasmid evidence="1 2">pSMR1-6</plasmid>
    </source>
</reference>
<gene>
    <name evidence="1" type="ORF">SULPSESMR1_03574</name>
</gene>
<accession>A0A221K9T4</accession>
<evidence type="ECO:0000313" key="2">
    <source>
        <dbReference type="Proteomes" id="UP000199754"/>
    </source>
</evidence>